<organism evidence="1 2">
    <name type="scientific">Leptospira soteropolitanensis</name>
    <dbReference type="NCBI Taxonomy" id="2950025"/>
    <lineage>
        <taxon>Bacteria</taxon>
        <taxon>Pseudomonadati</taxon>
        <taxon>Spirochaetota</taxon>
        <taxon>Spirochaetia</taxon>
        <taxon>Leptospirales</taxon>
        <taxon>Leptospiraceae</taxon>
        <taxon>Leptospira</taxon>
    </lineage>
</organism>
<name>A0AAW5VPX3_9LEPT</name>
<gene>
    <name evidence="1" type="ORF">ND862_19195</name>
</gene>
<comment type="caution">
    <text evidence="1">The sequence shown here is derived from an EMBL/GenBank/DDBJ whole genome shotgun (WGS) entry which is preliminary data.</text>
</comment>
<sequence length="98" mass="11189">MVQQTGAGHFSEEIYIVLSGGFEYNPENNNLKFFDYINSRESEGPIINIKDCDYICFDVNPTILLAKINQINSEKKLKTLTKNKILIRDLRCKASNDA</sequence>
<evidence type="ECO:0000313" key="2">
    <source>
        <dbReference type="Proteomes" id="UP001208540"/>
    </source>
</evidence>
<proteinExistence type="predicted"/>
<reference evidence="1" key="1">
    <citation type="submission" date="2022-06" db="EMBL/GenBank/DDBJ databases">
        <title>Leptospira isolates from biofilms formed at urban environments.</title>
        <authorList>
            <person name="Ribeiro P.S."/>
            <person name="Sousa T."/>
            <person name="Carvalho N."/>
            <person name="Aburjaile F."/>
            <person name="Neves F."/>
            <person name="Oliveira D."/>
            <person name="Blanco L."/>
            <person name="Lima J."/>
            <person name="Costa F."/>
            <person name="Brenig B."/>
            <person name="Soares S."/>
            <person name="Ramos R."/>
            <person name="Goes-Neto A."/>
            <person name="Matiuzzi M."/>
            <person name="Azevedo V."/>
            <person name="Ristow P."/>
        </authorList>
    </citation>
    <scope>NUCLEOTIDE SEQUENCE</scope>
    <source>
        <strain evidence="1">VSF20</strain>
    </source>
</reference>
<dbReference type="AlphaFoldDB" id="A0AAW5VPX3"/>
<dbReference type="EMBL" id="JAMQPL010000040">
    <property type="protein sequence ID" value="MCW7532351.1"/>
    <property type="molecule type" value="Genomic_DNA"/>
</dbReference>
<dbReference type="Proteomes" id="UP001208540">
    <property type="component" value="Unassembled WGS sequence"/>
</dbReference>
<dbReference type="RefSeq" id="WP_265353572.1">
    <property type="nucleotide sequence ID" value="NZ_JAMQPL010000040.1"/>
</dbReference>
<accession>A0AAW5VPX3</accession>
<protein>
    <submittedName>
        <fullName evidence="1">Uncharacterized protein</fullName>
    </submittedName>
</protein>
<evidence type="ECO:0000313" key="1">
    <source>
        <dbReference type="EMBL" id="MCW7532351.1"/>
    </source>
</evidence>